<proteinExistence type="predicted"/>
<dbReference type="RefSeq" id="WP_194743060.1">
    <property type="nucleotide sequence ID" value="NZ_CP087589.1"/>
</dbReference>
<sequence>MCSFLRKIFQYIKNHQDNVDQIIEQNSKPKDVAIESKHKHKQNKPKKSELETQIETLFNSLFEKFPSNEKYNRKTRLAVAQVAATMMLIEQQVVIPEQIKDKVIDLLQEPQLDYKKLQEAFLLYDLQWNKFDECCALCIKNNLYPYAYQFLKKRPVIPDTFEQALLFVRINQLKKLLKTKIDTPLPKNKIELYQLFAQHFTLDDMGEILEERLEELEQQFKSKVKKHKIDIFGFTVYQLAQNLAELYYHRIVANFPRKVQIGIPSFLDFYDDVAFIKQENLKCIDDNRQLIAVPPLFPGDYRTIEQKD</sequence>
<gene>
    <name evidence="1" type="ORF">M5S13_12900</name>
</gene>
<reference evidence="1 2" key="1">
    <citation type="journal article" date="2022" name="Front. Microbiol.">
        <title>Commensal bacteria contribute to the growth of multidrug-resistant Avibacterium paragallinarum in chickens.</title>
        <authorList>
            <person name="Zhu J."/>
            <person name="Chen Y."/>
            <person name="Wu Y."/>
            <person name="Wang Y."/>
            <person name="Zhu K."/>
        </authorList>
    </citation>
    <scope>NUCLEOTIDE SEQUENCE [LARGE SCALE GENOMIC DNA]</scope>
    <source>
        <strain evidence="1 2">AV25</strain>
    </source>
</reference>
<dbReference type="Proteomes" id="UP001347884">
    <property type="component" value="Unassembled WGS sequence"/>
</dbReference>
<dbReference type="EMBL" id="JAMDKF010000060">
    <property type="protein sequence ID" value="MEE6042752.1"/>
    <property type="molecule type" value="Genomic_DNA"/>
</dbReference>
<comment type="caution">
    <text evidence="1">The sequence shown here is derived from an EMBL/GenBank/DDBJ whole genome shotgun (WGS) entry which is preliminary data.</text>
</comment>
<accession>A0ABU7QL87</accession>
<organism evidence="1 2">
    <name type="scientific">Avibacterium paragallinarum</name>
    <name type="common">Haemophilus gallinarum</name>
    <dbReference type="NCBI Taxonomy" id="728"/>
    <lineage>
        <taxon>Bacteria</taxon>
        <taxon>Pseudomonadati</taxon>
        <taxon>Pseudomonadota</taxon>
        <taxon>Gammaproteobacteria</taxon>
        <taxon>Pasteurellales</taxon>
        <taxon>Pasteurellaceae</taxon>
        <taxon>Avibacterium</taxon>
    </lineage>
</organism>
<name>A0ABU7QL87_AVIPA</name>
<evidence type="ECO:0000313" key="2">
    <source>
        <dbReference type="Proteomes" id="UP001347884"/>
    </source>
</evidence>
<evidence type="ECO:0000313" key="1">
    <source>
        <dbReference type="EMBL" id="MEE6042752.1"/>
    </source>
</evidence>
<keyword evidence="2" id="KW-1185">Reference proteome</keyword>
<protein>
    <submittedName>
        <fullName evidence="1">Uncharacterized protein</fullName>
    </submittedName>
</protein>